<keyword evidence="1" id="KW-0812">Transmembrane</keyword>
<keyword evidence="1" id="KW-0472">Membrane</keyword>
<comment type="caution">
    <text evidence="2">The sequence shown here is derived from an EMBL/GenBank/DDBJ whole genome shotgun (WGS) entry which is preliminary data.</text>
</comment>
<accession>A0A202EC67</accession>
<dbReference type="Proteomes" id="UP000196084">
    <property type="component" value="Unassembled WGS sequence"/>
</dbReference>
<proteinExistence type="predicted"/>
<evidence type="ECO:0000256" key="1">
    <source>
        <dbReference type="SAM" id="Phobius"/>
    </source>
</evidence>
<evidence type="ECO:0000313" key="2">
    <source>
        <dbReference type="EMBL" id="OVE85831.1"/>
    </source>
</evidence>
<name>A0A202EC67_9EURY</name>
<sequence length="86" mass="9103">MSVDTDEDSQLTRREAADAQETSVLETVANSLSIQILLGGVLFIAVGFIINTGVWAAVLAIWGAGLMMVGLASHLLIIFSRRGSRG</sequence>
<keyword evidence="1" id="KW-1133">Transmembrane helix</keyword>
<dbReference type="AlphaFoldDB" id="A0A202EC67"/>
<dbReference type="OrthoDB" id="187142at2157"/>
<dbReference type="RefSeq" id="WP_054862255.1">
    <property type="nucleotide sequence ID" value="NZ_MWPH01000001.1"/>
</dbReference>
<gene>
    <name evidence="2" type="ORF">B2G88_03180</name>
</gene>
<dbReference type="EMBL" id="MWPH01000001">
    <property type="protein sequence ID" value="OVE85831.1"/>
    <property type="molecule type" value="Genomic_DNA"/>
</dbReference>
<feature type="transmembrane region" description="Helical" evidence="1">
    <location>
        <begin position="32"/>
        <end position="50"/>
    </location>
</feature>
<evidence type="ECO:0000313" key="3">
    <source>
        <dbReference type="Proteomes" id="UP000196084"/>
    </source>
</evidence>
<organism evidence="2 3">
    <name type="scientific">Natronolimnobius baerhuensis</name>
    <dbReference type="NCBI Taxonomy" id="253108"/>
    <lineage>
        <taxon>Archaea</taxon>
        <taxon>Methanobacteriati</taxon>
        <taxon>Methanobacteriota</taxon>
        <taxon>Stenosarchaea group</taxon>
        <taxon>Halobacteria</taxon>
        <taxon>Halobacteriales</taxon>
        <taxon>Natrialbaceae</taxon>
        <taxon>Natronolimnobius</taxon>
    </lineage>
</organism>
<keyword evidence="3" id="KW-1185">Reference proteome</keyword>
<feature type="transmembrane region" description="Helical" evidence="1">
    <location>
        <begin position="56"/>
        <end position="79"/>
    </location>
</feature>
<protein>
    <submittedName>
        <fullName evidence="2">Uncharacterized protein</fullName>
    </submittedName>
</protein>
<reference evidence="2 3" key="1">
    <citation type="submission" date="2017-02" db="EMBL/GenBank/DDBJ databases">
        <title>Natronthermophilus aegyptiacus gen. nov.,sp. nov., an aerobic, extremely halophilic alkalithermophilic archaeon isolated from the athalassohaline Wadi An Natrun, Egypt.</title>
        <authorList>
            <person name="Zhao B."/>
        </authorList>
    </citation>
    <scope>NUCLEOTIDE SEQUENCE [LARGE SCALE GENOMIC DNA]</scope>
    <source>
        <strain evidence="2 3">CGMCC 1.3597</strain>
    </source>
</reference>